<dbReference type="PANTHER" id="PTHR42954:SF2">
    <property type="entry name" value="FE(2+) TRANSPORT PROTEIN A"/>
    <property type="match status" value="1"/>
</dbReference>
<dbReference type="EMBL" id="WBUI01000011">
    <property type="protein sequence ID" value="KAB2931947.1"/>
    <property type="molecule type" value="Genomic_DNA"/>
</dbReference>
<name>A0A833H0Q5_9LEPT</name>
<dbReference type="Pfam" id="PF04023">
    <property type="entry name" value="FeoA"/>
    <property type="match status" value="1"/>
</dbReference>
<dbReference type="SMART" id="SM00899">
    <property type="entry name" value="FeoA"/>
    <property type="match status" value="1"/>
</dbReference>
<dbReference type="Proteomes" id="UP000460298">
    <property type="component" value="Unassembled WGS sequence"/>
</dbReference>
<proteinExistence type="predicted"/>
<dbReference type="OrthoDB" id="9811076at2"/>
<feature type="domain" description="Ferrous iron transporter FeoA-like" evidence="2">
    <location>
        <begin position="2"/>
        <end position="74"/>
    </location>
</feature>
<evidence type="ECO:0000256" key="1">
    <source>
        <dbReference type="ARBA" id="ARBA00023004"/>
    </source>
</evidence>
<dbReference type="AlphaFoldDB" id="A0A833H0Q5"/>
<dbReference type="InterPro" id="IPR007167">
    <property type="entry name" value="Fe-transptr_FeoA-like"/>
</dbReference>
<dbReference type="Gene3D" id="2.30.30.90">
    <property type="match status" value="1"/>
</dbReference>
<reference evidence="3 4" key="1">
    <citation type="submission" date="2019-10" db="EMBL/GenBank/DDBJ databases">
        <title>Extracellular Electron Transfer in a Candidatus Methanoperedens spp. Enrichment Culture.</title>
        <authorList>
            <person name="Berger S."/>
            <person name="Rangel Shaw D."/>
            <person name="Berben T."/>
            <person name="In 'T Zandt M."/>
            <person name="Frank J."/>
            <person name="Reimann J."/>
            <person name="Jetten M.S.M."/>
            <person name="Welte C.U."/>
        </authorList>
    </citation>
    <scope>NUCLEOTIDE SEQUENCE [LARGE SCALE GENOMIC DNA]</scope>
    <source>
        <strain evidence="3">SB12</strain>
    </source>
</reference>
<sequence length="76" mass="8528">MSALHRLLPGQSGIIEGYELEDESVLRLGEMGLIPGQQVKILKVAPLGDPIEIEIMHYRLCLRKREAAKIQVRPLP</sequence>
<evidence type="ECO:0000259" key="2">
    <source>
        <dbReference type="SMART" id="SM00899"/>
    </source>
</evidence>
<dbReference type="InterPro" id="IPR008988">
    <property type="entry name" value="Transcriptional_repressor_C"/>
</dbReference>
<protein>
    <submittedName>
        <fullName evidence="3">Ferrous iron transport protein A</fullName>
    </submittedName>
</protein>
<gene>
    <name evidence="3" type="ORF">F9K24_11725</name>
</gene>
<dbReference type="SUPFAM" id="SSF50037">
    <property type="entry name" value="C-terminal domain of transcriptional repressors"/>
    <property type="match status" value="1"/>
</dbReference>
<evidence type="ECO:0000313" key="4">
    <source>
        <dbReference type="Proteomes" id="UP000460298"/>
    </source>
</evidence>
<dbReference type="InterPro" id="IPR052713">
    <property type="entry name" value="FeoA"/>
</dbReference>
<accession>A0A833H0Q5</accession>
<keyword evidence="1" id="KW-0408">Iron</keyword>
<dbReference type="GO" id="GO:0046914">
    <property type="term" value="F:transition metal ion binding"/>
    <property type="evidence" value="ECO:0007669"/>
    <property type="project" value="InterPro"/>
</dbReference>
<comment type="caution">
    <text evidence="3">The sequence shown here is derived from an EMBL/GenBank/DDBJ whole genome shotgun (WGS) entry which is preliminary data.</text>
</comment>
<evidence type="ECO:0000313" key="3">
    <source>
        <dbReference type="EMBL" id="KAB2931947.1"/>
    </source>
</evidence>
<dbReference type="RefSeq" id="WP_002770035.1">
    <property type="nucleotide sequence ID" value="NZ_JQDG01000013.1"/>
</dbReference>
<organism evidence="3 4">
    <name type="scientific">Leptonema illini</name>
    <dbReference type="NCBI Taxonomy" id="183"/>
    <lineage>
        <taxon>Bacteria</taxon>
        <taxon>Pseudomonadati</taxon>
        <taxon>Spirochaetota</taxon>
        <taxon>Spirochaetia</taxon>
        <taxon>Leptospirales</taxon>
        <taxon>Leptospiraceae</taxon>
        <taxon>Leptonema</taxon>
    </lineage>
</organism>
<dbReference type="InterPro" id="IPR038157">
    <property type="entry name" value="FeoA_core_dom"/>
</dbReference>
<dbReference type="PANTHER" id="PTHR42954">
    <property type="entry name" value="FE(2+) TRANSPORT PROTEIN A"/>
    <property type="match status" value="1"/>
</dbReference>